<dbReference type="PANTHER" id="PTHR13887">
    <property type="entry name" value="GLUTATHIONE S-TRANSFERASE KAPPA"/>
    <property type="match status" value="1"/>
</dbReference>
<dbReference type="InterPro" id="IPR001853">
    <property type="entry name" value="DSBA-like_thioredoxin_dom"/>
</dbReference>
<evidence type="ECO:0000313" key="2">
    <source>
        <dbReference type="EMBL" id="XCG64095.1"/>
    </source>
</evidence>
<feature type="domain" description="DSBA-like thioredoxin" evidence="1">
    <location>
        <begin position="2"/>
        <end position="204"/>
    </location>
</feature>
<name>A0AAU8DQ29_9ACTN</name>
<dbReference type="CDD" id="cd03024">
    <property type="entry name" value="DsbA_FrnE"/>
    <property type="match status" value="1"/>
</dbReference>
<protein>
    <submittedName>
        <fullName evidence="2">DsbA family oxidoreductase</fullName>
    </submittedName>
</protein>
<reference evidence="2" key="1">
    <citation type="submission" date="2024-05" db="EMBL/GenBank/DDBJ databases">
        <authorList>
            <person name="Cai S.Y."/>
            <person name="Jin L.M."/>
            <person name="Li H.R."/>
        </authorList>
    </citation>
    <scope>NUCLEOTIDE SEQUENCE</scope>
    <source>
        <strain evidence="2">A5-74</strain>
    </source>
</reference>
<sequence>MQIEIFSDVVCPWCYVGTRRLQEALSTFPQADDVTITYRSYQLDPSSPQQSEQTLDEMLAAKYGRTLAEAQAMNQQMTDVAATVGLEFHLDIAHPANTFDAHRLLHLALAHGKQLELKERLLLGYFSEGLPVGDHEELARVAVEVGLPADEVSAVLAGDRYSGDVRADIELARSFGATGVPFFVVDRAYGVSGAQESTVFTDVLQQAWKAAHPVPLVTTSGDAPVCADSSCEVQQG</sequence>
<dbReference type="Pfam" id="PF01323">
    <property type="entry name" value="DSBA"/>
    <property type="match status" value="1"/>
</dbReference>
<dbReference type="InterPro" id="IPR036249">
    <property type="entry name" value="Thioredoxin-like_sf"/>
</dbReference>
<accession>A0AAU8DQ29</accession>
<organism evidence="2">
    <name type="scientific">Nakamurella sp. A5-74</name>
    <dbReference type="NCBI Taxonomy" id="3158264"/>
    <lineage>
        <taxon>Bacteria</taxon>
        <taxon>Bacillati</taxon>
        <taxon>Actinomycetota</taxon>
        <taxon>Actinomycetes</taxon>
        <taxon>Nakamurellales</taxon>
        <taxon>Nakamurellaceae</taxon>
        <taxon>Nakamurella</taxon>
    </lineage>
</organism>
<dbReference type="AlphaFoldDB" id="A0AAU8DQ29"/>
<dbReference type="Gene3D" id="3.40.30.10">
    <property type="entry name" value="Glutaredoxin"/>
    <property type="match status" value="1"/>
</dbReference>
<proteinExistence type="predicted"/>
<dbReference type="EMBL" id="CP159218">
    <property type="protein sequence ID" value="XCG64095.1"/>
    <property type="molecule type" value="Genomic_DNA"/>
</dbReference>
<dbReference type="GO" id="GO:0016491">
    <property type="term" value="F:oxidoreductase activity"/>
    <property type="evidence" value="ECO:0007669"/>
    <property type="project" value="InterPro"/>
</dbReference>
<dbReference type="PANTHER" id="PTHR13887:SF41">
    <property type="entry name" value="THIOREDOXIN SUPERFAMILY PROTEIN"/>
    <property type="match status" value="1"/>
</dbReference>
<evidence type="ECO:0000259" key="1">
    <source>
        <dbReference type="Pfam" id="PF01323"/>
    </source>
</evidence>
<dbReference type="RefSeq" id="WP_353649709.1">
    <property type="nucleotide sequence ID" value="NZ_CP159218.1"/>
</dbReference>
<dbReference type="SUPFAM" id="SSF52833">
    <property type="entry name" value="Thioredoxin-like"/>
    <property type="match status" value="1"/>
</dbReference>
<gene>
    <name evidence="2" type="ORF">ABLG96_01745</name>
</gene>